<protein>
    <submittedName>
        <fullName evidence="3">SH3 domain-containing protein</fullName>
    </submittedName>
</protein>
<dbReference type="InterPro" id="IPR003646">
    <property type="entry name" value="SH3-like_bac-type"/>
</dbReference>
<keyword evidence="1" id="KW-0732">Signal</keyword>
<dbReference type="Pfam" id="PF08239">
    <property type="entry name" value="SH3_3"/>
    <property type="match status" value="1"/>
</dbReference>
<accession>A0A6B2GYL8</accession>
<dbReference type="Proteomes" id="UP000478546">
    <property type="component" value="Unassembled WGS sequence"/>
</dbReference>
<evidence type="ECO:0000313" key="4">
    <source>
        <dbReference type="Proteomes" id="UP000478546"/>
    </source>
</evidence>
<feature type="domain" description="SH3b" evidence="2">
    <location>
        <begin position="43"/>
        <end position="114"/>
    </location>
</feature>
<dbReference type="AlphaFoldDB" id="A0A6B2GYL8"/>
<evidence type="ECO:0000313" key="3">
    <source>
        <dbReference type="EMBL" id="NDK56069.1"/>
    </source>
</evidence>
<dbReference type="RefSeq" id="WP_162346135.1">
    <property type="nucleotide sequence ID" value="NZ_JAAEAA010000010.1"/>
</dbReference>
<dbReference type="Gene3D" id="2.30.30.40">
    <property type="entry name" value="SH3 Domains"/>
    <property type="match status" value="1"/>
</dbReference>
<proteinExistence type="predicted"/>
<sequence>MKQLNALTRLALLVFLFAVSIPQLVLAAENYKTGDKLFVAPTSGLKIRIQPNLEAPAITTLGYTTPVTIVDDTAVAKPLQIKVSDFNEGTLLLTGHWVKVKAGNTTGFVFDGMLSKYKGLALSDYQEDAYYTATFGKPTSVTIPKTKMEQGHKVAYETVIKTYPEGLTEEVTVYDGCPNVTYTFNLSFNEAYWLISRMMIGADAVQDAKINNTGKTTTLTYYSCS</sequence>
<name>A0A6B2GYL8_9BACT</name>
<evidence type="ECO:0000259" key="2">
    <source>
        <dbReference type="Pfam" id="PF08239"/>
    </source>
</evidence>
<reference evidence="3 4" key="1">
    <citation type="submission" date="2020-01" db="EMBL/GenBank/DDBJ databases">
        <authorList>
            <person name="Kim M.K."/>
        </authorList>
    </citation>
    <scope>NUCLEOTIDE SEQUENCE [LARGE SCALE GENOMIC DNA]</scope>
    <source>
        <strain evidence="3 4">BT213</strain>
    </source>
</reference>
<feature type="chain" id="PRO_5025478750" evidence="1">
    <location>
        <begin position="28"/>
        <end position="225"/>
    </location>
</feature>
<evidence type="ECO:0000256" key="1">
    <source>
        <dbReference type="SAM" id="SignalP"/>
    </source>
</evidence>
<organism evidence="3 4">
    <name type="scientific">Pontibacter fetidus</name>
    <dbReference type="NCBI Taxonomy" id="2700082"/>
    <lineage>
        <taxon>Bacteria</taxon>
        <taxon>Pseudomonadati</taxon>
        <taxon>Bacteroidota</taxon>
        <taxon>Cytophagia</taxon>
        <taxon>Cytophagales</taxon>
        <taxon>Hymenobacteraceae</taxon>
        <taxon>Pontibacter</taxon>
    </lineage>
</organism>
<feature type="signal peptide" evidence="1">
    <location>
        <begin position="1"/>
        <end position="27"/>
    </location>
</feature>
<dbReference type="EMBL" id="JAAEAA010000010">
    <property type="protein sequence ID" value="NDK56069.1"/>
    <property type="molecule type" value="Genomic_DNA"/>
</dbReference>
<gene>
    <name evidence="3" type="ORF">GWO68_09080</name>
</gene>
<comment type="caution">
    <text evidence="3">The sequence shown here is derived from an EMBL/GenBank/DDBJ whole genome shotgun (WGS) entry which is preliminary data.</text>
</comment>
<keyword evidence="4" id="KW-1185">Reference proteome</keyword>